<evidence type="ECO:0000313" key="2">
    <source>
        <dbReference type="Proteomes" id="UP001497512"/>
    </source>
</evidence>
<organism evidence="1 2">
    <name type="scientific">Sphagnum troendelagicum</name>
    <dbReference type="NCBI Taxonomy" id="128251"/>
    <lineage>
        <taxon>Eukaryota</taxon>
        <taxon>Viridiplantae</taxon>
        <taxon>Streptophyta</taxon>
        <taxon>Embryophyta</taxon>
        <taxon>Bryophyta</taxon>
        <taxon>Sphagnophytina</taxon>
        <taxon>Sphagnopsida</taxon>
        <taxon>Sphagnales</taxon>
        <taxon>Sphagnaceae</taxon>
        <taxon>Sphagnum</taxon>
    </lineage>
</organism>
<protein>
    <submittedName>
        <fullName evidence="1">Uncharacterized protein</fullName>
    </submittedName>
</protein>
<dbReference type="Proteomes" id="UP001497512">
    <property type="component" value="Chromosome 17"/>
</dbReference>
<keyword evidence="2" id="KW-1185">Reference proteome</keyword>
<name>A0ABP0TZM5_9BRYO</name>
<gene>
    <name evidence="1" type="ORF">CSSPTR1EN2_LOCUS9607</name>
</gene>
<reference evidence="1" key="1">
    <citation type="submission" date="2024-02" db="EMBL/GenBank/DDBJ databases">
        <authorList>
            <consortium name="ELIXIR-Norway"/>
            <consortium name="Elixir Norway"/>
        </authorList>
    </citation>
    <scope>NUCLEOTIDE SEQUENCE</scope>
</reference>
<dbReference type="EMBL" id="OZ019909">
    <property type="protein sequence ID" value="CAK9209285.1"/>
    <property type="molecule type" value="Genomic_DNA"/>
</dbReference>
<proteinExistence type="predicted"/>
<evidence type="ECO:0000313" key="1">
    <source>
        <dbReference type="EMBL" id="CAK9209285.1"/>
    </source>
</evidence>
<accession>A0ABP0TZM5</accession>
<sequence>MKLLRFVSEFKSHQHRRCWWWLHSPKEWSRCLQTIFGYFGLLSCHQQPISGTSVGGQHALLYLDDLFMTLLFETHNNGHVVCLALYLDDLFMALLFETHNNGHVGLFAMDMTVAVQF</sequence>